<feature type="binding site" evidence="5">
    <location>
        <begin position="106"/>
        <end position="109"/>
    </location>
    <ligand>
        <name>NADP(+)</name>
        <dbReference type="ChEBI" id="CHEBI:58349"/>
    </ligand>
</feature>
<dbReference type="PANTHER" id="PTHR43238">
    <property type="entry name" value="GDP-L-FUCOSE SYNTHASE"/>
    <property type="match status" value="1"/>
</dbReference>
<evidence type="ECO:0000256" key="2">
    <source>
        <dbReference type="ARBA" id="ARBA00022857"/>
    </source>
</evidence>
<feature type="binding site" evidence="5">
    <location>
        <begin position="164"/>
        <end position="167"/>
    </location>
    <ligand>
        <name>NADP(+)</name>
        <dbReference type="ChEBI" id="CHEBI:58349"/>
    </ligand>
</feature>
<feature type="binding site" evidence="5">
    <location>
        <position position="180"/>
    </location>
    <ligand>
        <name>NADP(+)</name>
        <dbReference type="ChEBI" id="CHEBI:58349"/>
    </ligand>
</feature>
<dbReference type="InterPro" id="IPR028614">
    <property type="entry name" value="GDP_fucose/colitose_synth"/>
</dbReference>
<feature type="active site" description="Proton donor/acceptor" evidence="5">
    <location>
        <position position="137"/>
    </location>
</feature>
<keyword evidence="5" id="KW-0511">Multifunctional enzyme</keyword>
<sequence>MDKNAKIFICGHRGMVGSACVRKFEKEGYSNILKRTRAELDLRNQLAVKEFFDAEQPDYVILAGAKVGGIMANKTHCAEFLLENLEIQNNVIMQSYLHGVRKFCFLGSSCIYPCRAPQPIREEYLLTGPLEPTNEGYALAKIAGYKLCLYLSRQYGWNTVSLMPCNLYGTNDNYDPENSHVFPAFVRRFVTAARENRAVEVVWGTGAPLREFLHVDDVANAVYYFMQNHNDPEVVNIGSGSDITIRELAGKIAAAAGFRGEIRWDASRPDGMYRKLMDSSKARKLGWKPEITIDEGIRRTIQEYKDGISK</sequence>
<dbReference type="PANTHER" id="PTHR43238:SF1">
    <property type="entry name" value="GDP-L-FUCOSE SYNTHASE"/>
    <property type="match status" value="1"/>
</dbReference>
<keyword evidence="2 5" id="KW-0521">NADP</keyword>
<dbReference type="InterPro" id="IPR001509">
    <property type="entry name" value="Epimerase_deHydtase"/>
</dbReference>
<keyword evidence="8" id="KW-1185">Reference proteome</keyword>
<protein>
    <recommendedName>
        <fullName evidence="5">GDP-L-fucose synthase</fullName>
        <ecNumber evidence="5">1.1.1.271</ecNumber>
    </recommendedName>
    <alternativeName>
        <fullName evidence="5">GDP-4-keto-6-deoxy-D-mannose-3,5-epimerase-4-reductase</fullName>
    </alternativeName>
</protein>
<dbReference type="RefSeq" id="WP_420856462.1">
    <property type="nucleotide sequence ID" value="NZ_VUNS01000006.1"/>
</dbReference>
<evidence type="ECO:0000313" key="8">
    <source>
        <dbReference type="Proteomes" id="UP000435649"/>
    </source>
</evidence>
<feature type="binding site" evidence="5">
    <location>
        <position position="270"/>
    </location>
    <ligand>
        <name>substrate</name>
    </ligand>
</feature>
<dbReference type="InterPro" id="IPR036291">
    <property type="entry name" value="NAD(P)-bd_dom_sf"/>
</dbReference>
<dbReference type="AlphaFoldDB" id="A0A844G1L0"/>
<dbReference type="GO" id="GO:0050577">
    <property type="term" value="F:GDP-L-fucose synthase activity"/>
    <property type="evidence" value="ECO:0007669"/>
    <property type="project" value="UniProtKB-UniRule"/>
</dbReference>
<evidence type="ECO:0000313" key="7">
    <source>
        <dbReference type="EMBL" id="MST96844.1"/>
    </source>
</evidence>
<dbReference type="GO" id="GO:0070401">
    <property type="term" value="F:NADP+ binding"/>
    <property type="evidence" value="ECO:0007669"/>
    <property type="project" value="UniProtKB-UniRule"/>
</dbReference>
<dbReference type="HAMAP" id="MF_00956">
    <property type="entry name" value="GDP_fucose_synth"/>
    <property type="match status" value="1"/>
</dbReference>
<keyword evidence="3 5" id="KW-0560">Oxidoreductase</keyword>
<dbReference type="Gene3D" id="3.90.25.10">
    <property type="entry name" value="UDP-galactose 4-epimerase, domain 1"/>
    <property type="match status" value="1"/>
</dbReference>
<evidence type="ECO:0000256" key="3">
    <source>
        <dbReference type="ARBA" id="ARBA00023002"/>
    </source>
</evidence>
<dbReference type="Pfam" id="PF01370">
    <property type="entry name" value="Epimerase"/>
    <property type="match status" value="1"/>
</dbReference>
<evidence type="ECO:0000256" key="4">
    <source>
        <dbReference type="ARBA" id="ARBA00023235"/>
    </source>
</evidence>
<reference evidence="7 8" key="1">
    <citation type="submission" date="2019-08" db="EMBL/GenBank/DDBJ databases">
        <title>In-depth cultivation of the pig gut microbiome towards novel bacterial diversity and tailored functional studies.</title>
        <authorList>
            <person name="Wylensek D."/>
            <person name="Hitch T.C.A."/>
            <person name="Clavel T."/>
        </authorList>
    </citation>
    <scope>NUCLEOTIDE SEQUENCE [LARGE SCALE GENOMIC DNA]</scope>
    <source>
        <strain evidence="7 8">BBE-744-WT-12</strain>
    </source>
</reference>
<organism evidence="7 8">
    <name type="scientific">Victivallis lenta</name>
    <dbReference type="NCBI Taxonomy" id="2606640"/>
    <lineage>
        <taxon>Bacteria</taxon>
        <taxon>Pseudomonadati</taxon>
        <taxon>Lentisphaerota</taxon>
        <taxon>Lentisphaeria</taxon>
        <taxon>Victivallales</taxon>
        <taxon>Victivallaceae</taxon>
        <taxon>Victivallis</taxon>
    </lineage>
</organism>
<feature type="binding site" evidence="5">
    <location>
        <position position="203"/>
    </location>
    <ligand>
        <name>substrate</name>
    </ligand>
</feature>
<feature type="binding site" evidence="5">
    <location>
        <begin position="11"/>
        <end position="17"/>
    </location>
    <ligand>
        <name>NADP(+)</name>
        <dbReference type="ChEBI" id="CHEBI:58349"/>
    </ligand>
</feature>
<evidence type="ECO:0000256" key="5">
    <source>
        <dbReference type="HAMAP-Rule" id="MF_00956"/>
    </source>
</evidence>
<comment type="pathway">
    <text evidence="5">Nucleotide-sugar biosynthesis; GDP-L-fucose biosynthesis via de novo pathway; GDP-L-fucose from GDP-alpha-D-mannose: step 2/2.</text>
</comment>
<feature type="site" description="Important for catalytic activity" evidence="5">
    <location>
        <position position="110"/>
    </location>
</feature>
<comment type="catalytic activity">
    <reaction evidence="5">
        <text>GDP-beta-L-fucose + NADP(+) = GDP-4-dehydro-alpha-D-rhamnose + NADPH + H(+)</text>
        <dbReference type="Rhea" id="RHEA:18885"/>
        <dbReference type="ChEBI" id="CHEBI:15378"/>
        <dbReference type="ChEBI" id="CHEBI:57273"/>
        <dbReference type="ChEBI" id="CHEBI:57783"/>
        <dbReference type="ChEBI" id="CHEBI:57964"/>
        <dbReference type="ChEBI" id="CHEBI:58349"/>
        <dbReference type="EC" id="1.1.1.271"/>
    </reaction>
</comment>
<comment type="similarity">
    <text evidence="1 5">Belongs to the NAD(P)-dependent epimerase/dehydratase family. Fucose synthase subfamily.</text>
</comment>
<dbReference type="CDD" id="cd05239">
    <property type="entry name" value="GDP_FS_SDR_e"/>
    <property type="match status" value="1"/>
</dbReference>
<dbReference type="EC" id="1.1.1.271" evidence="5"/>
<feature type="binding site" evidence="5">
    <location>
        <position position="210"/>
    </location>
    <ligand>
        <name>substrate</name>
    </ligand>
</feature>
<dbReference type="GO" id="GO:0042351">
    <property type="term" value="P:'de novo' GDP-L-fucose biosynthetic process"/>
    <property type="evidence" value="ECO:0007669"/>
    <property type="project" value="UniProtKB-UniRule"/>
</dbReference>
<dbReference type="Gene3D" id="3.40.50.720">
    <property type="entry name" value="NAD(P)-binding Rossmann-like Domain"/>
    <property type="match status" value="1"/>
</dbReference>
<comment type="caution">
    <text evidence="7">The sequence shown here is derived from an EMBL/GenBank/DDBJ whole genome shotgun (WGS) entry which is preliminary data.</text>
</comment>
<dbReference type="EMBL" id="VUNS01000006">
    <property type="protein sequence ID" value="MST96844.1"/>
    <property type="molecule type" value="Genomic_DNA"/>
</dbReference>
<dbReference type="UniPathway" id="UPA00128">
    <property type="reaction ID" value="UER00191"/>
</dbReference>
<dbReference type="GO" id="GO:0016853">
    <property type="term" value="F:isomerase activity"/>
    <property type="evidence" value="ECO:0007669"/>
    <property type="project" value="UniProtKB-KW"/>
</dbReference>
<gene>
    <name evidence="5" type="primary">fcl</name>
    <name evidence="7" type="ORF">FYJ85_07260</name>
</gene>
<name>A0A844G1L0_9BACT</name>
<comment type="function">
    <text evidence="5">Catalyzes the two-step NADP-dependent conversion of GDP-4-dehydro-6-deoxy-D-mannose to GDP-fucose, involving an epimerase and a reductase reaction.</text>
</comment>
<dbReference type="Proteomes" id="UP000435649">
    <property type="component" value="Unassembled WGS sequence"/>
</dbReference>
<feature type="site" description="Important for catalytic activity" evidence="5">
    <location>
        <position position="108"/>
    </location>
</feature>
<evidence type="ECO:0000256" key="1">
    <source>
        <dbReference type="ARBA" id="ARBA00005959"/>
    </source>
</evidence>
<keyword evidence="4 5" id="KW-0413">Isomerase</keyword>
<feature type="domain" description="NAD-dependent epimerase/dehydratase" evidence="6">
    <location>
        <begin position="7"/>
        <end position="238"/>
    </location>
</feature>
<evidence type="ECO:0000259" key="6">
    <source>
        <dbReference type="Pfam" id="PF01370"/>
    </source>
</evidence>
<dbReference type="SUPFAM" id="SSF51735">
    <property type="entry name" value="NAD(P)-binding Rossmann-fold domains"/>
    <property type="match status" value="1"/>
</dbReference>
<feature type="binding site" evidence="5">
    <location>
        <position position="141"/>
    </location>
    <ligand>
        <name>NADP(+)</name>
        <dbReference type="ChEBI" id="CHEBI:58349"/>
    </ligand>
</feature>
<proteinExistence type="inferred from homology"/>
<feature type="binding site" evidence="5">
    <location>
        <position position="188"/>
    </location>
    <ligand>
        <name>substrate</name>
    </ligand>
</feature>
<accession>A0A844G1L0</accession>